<gene>
    <name evidence="3" type="ORF">XD92_0639</name>
</gene>
<evidence type="ECO:0000313" key="3">
    <source>
        <dbReference type="EMBL" id="KUK77930.1"/>
    </source>
</evidence>
<evidence type="ECO:0000256" key="1">
    <source>
        <dbReference type="ARBA" id="ARBA00022723"/>
    </source>
</evidence>
<proteinExistence type="predicted"/>
<dbReference type="Gene3D" id="3.90.850.10">
    <property type="entry name" value="Fumarylacetoacetase-like, C-terminal domain"/>
    <property type="match status" value="1"/>
</dbReference>
<dbReference type="PANTHER" id="PTHR11820">
    <property type="entry name" value="ACYLPYRUVASE"/>
    <property type="match status" value="1"/>
</dbReference>
<dbReference type="AlphaFoldDB" id="A0A101HJC8"/>
<dbReference type="EMBL" id="LGGN01000096">
    <property type="protein sequence ID" value="KUK77930.1"/>
    <property type="molecule type" value="Genomic_DNA"/>
</dbReference>
<dbReference type="InterPro" id="IPR036663">
    <property type="entry name" value="Fumarylacetoacetase_C_sf"/>
</dbReference>
<keyword evidence="1" id="KW-0479">Metal-binding</keyword>
<reference evidence="4" key="1">
    <citation type="journal article" date="2015" name="MBio">
        <title>Genome-Resolved Metagenomic Analysis Reveals Roles for Candidate Phyla and Other Microbial Community Members in Biogeochemical Transformations in Oil Reservoirs.</title>
        <authorList>
            <person name="Hu P."/>
            <person name="Tom L."/>
            <person name="Singh A."/>
            <person name="Thomas B.C."/>
            <person name="Baker B.J."/>
            <person name="Piceno Y.M."/>
            <person name="Andersen G.L."/>
            <person name="Banfield J.F."/>
        </authorList>
    </citation>
    <scope>NUCLEOTIDE SEQUENCE [LARGE SCALE GENOMIC DNA]</scope>
</reference>
<comment type="caution">
    <text evidence="3">The sequence shown here is derived from an EMBL/GenBank/DDBJ whole genome shotgun (WGS) entry which is preliminary data.</text>
</comment>
<evidence type="ECO:0000259" key="2">
    <source>
        <dbReference type="Pfam" id="PF01557"/>
    </source>
</evidence>
<evidence type="ECO:0000313" key="4">
    <source>
        <dbReference type="Proteomes" id="UP000053860"/>
    </source>
</evidence>
<dbReference type="STRING" id="1123008.GCA_000380985_00688"/>
<sequence>MKIFAVGLNYASHNKEMERMFESKEPVLFMKPDTALLKDGKPFFLPDFSEDVQYETELVVRVCRLGKNIAERFAHRYYDQVTVGIDFTARDLQKKQKELGLPWEIAKGFDQSAAVGAFLSKEEIGALQELNFRLDINGETVQQGNSREMIYSIDRIIAFISRFFTLKIGDLIFTGTPAGVGPVKINDHLQGFIEERKVLDFRVK</sequence>
<protein>
    <recommendedName>
        <fullName evidence="2">Fumarylacetoacetase-like C-terminal domain-containing protein</fullName>
    </recommendedName>
</protein>
<organism evidence="3 4">
    <name type="scientific">Proteiniphilum acetatigenes</name>
    <dbReference type="NCBI Taxonomy" id="294710"/>
    <lineage>
        <taxon>Bacteria</taxon>
        <taxon>Pseudomonadati</taxon>
        <taxon>Bacteroidota</taxon>
        <taxon>Bacteroidia</taxon>
        <taxon>Bacteroidales</taxon>
        <taxon>Dysgonomonadaceae</taxon>
        <taxon>Proteiniphilum</taxon>
    </lineage>
</organism>
<name>A0A101HJC8_9BACT</name>
<dbReference type="GO" id="GO:0046872">
    <property type="term" value="F:metal ion binding"/>
    <property type="evidence" value="ECO:0007669"/>
    <property type="project" value="UniProtKB-KW"/>
</dbReference>
<dbReference type="InterPro" id="IPR011234">
    <property type="entry name" value="Fumarylacetoacetase-like_C"/>
</dbReference>
<dbReference type="SUPFAM" id="SSF56529">
    <property type="entry name" value="FAH"/>
    <property type="match status" value="1"/>
</dbReference>
<dbReference type="PANTHER" id="PTHR11820:SF7">
    <property type="entry name" value="ACYLPYRUVASE FAHD1, MITOCHONDRIAL"/>
    <property type="match status" value="1"/>
</dbReference>
<accession>A0A101HJC8</accession>
<dbReference type="Pfam" id="PF01557">
    <property type="entry name" value="FAA_hydrolase"/>
    <property type="match status" value="1"/>
</dbReference>
<dbReference type="Proteomes" id="UP000053860">
    <property type="component" value="Unassembled WGS sequence"/>
</dbReference>
<dbReference type="PATRIC" id="fig|294710.3.peg.922"/>
<dbReference type="GO" id="GO:0018773">
    <property type="term" value="F:acetylpyruvate hydrolase activity"/>
    <property type="evidence" value="ECO:0007669"/>
    <property type="project" value="TreeGrafter"/>
</dbReference>
<feature type="domain" description="Fumarylacetoacetase-like C-terminal" evidence="2">
    <location>
        <begin position="2"/>
        <end position="193"/>
    </location>
</feature>